<accession>A0A1I6P369</accession>
<feature type="region of interest" description="Disordered" evidence="1">
    <location>
        <begin position="18"/>
        <end position="54"/>
    </location>
</feature>
<keyword evidence="3" id="KW-1185">Reference proteome</keyword>
<sequence length="54" mass="5724">MFGIEVVIVMPRAAFSDRQAVQSDSNGDDADAESGARRGITAIRSAGEPRDDSK</sequence>
<name>A0A1I6P369_9EURY</name>
<organism evidence="2 3">
    <name type="scientific">Halostagnicola kamekurae</name>
    <dbReference type="NCBI Taxonomy" id="619731"/>
    <lineage>
        <taxon>Archaea</taxon>
        <taxon>Methanobacteriati</taxon>
        <taxon>Methanobacteriota</taxon>
        <taxon>Stenosarchaea group</taxon>
        <taxon>Halobacteria</taxon>
        <taxon>Halobacteriales</taxon>
        <taxon>Natrialbaceae</taxon>
        <taxon>Halostagnicola</taxon>
    </lineage>
</organism>
<evidence type="ECO:0000313" key="2">
    <source>
        <dbReference type="EMBL" id="SFS34548.1"/>
    </source>
</evidence>
<dbReference type="EMBL" id="FOZS01000001">
    <property type="protein sequence ID" value="SFS34548.1"/>
    <property type="molecule type" value="Genomic_DNA"/>
</dbReference>
<gene>
    <name evidence="2" type="ORF">SAMN04488556_0286</name>
</gene>
<reference evidence="3" key="1">
    <citation type="submission" date="2016-10" db="EMBL/GenBank/DDBJ databases">
        <authorList>
            <person name="Varghese N."/>
            <person name="Submissions S."/>
        </authorList>
    </citation>
    <scope>NUCLEOTIDE SEQUENCE [LARGE SCALE GENOMIC DNA]</scope>
    <source>
        <strain evidence="3">DSM 22427</strain>
    </source>
</reference>
<protein>
    <submittedName>
        <fullName evidence="2">Uncharacterized protein</fullName>
    </submittedName>
</protein>
<evidence type="ECO:0000256" key="1">
    <source>
        <dbReference type="SAM" id="MobiDB-lite"/>
    </source>
</evidence>
<evidence type="ECO:0000313" key="3">
    <source>
        <dbReference type="Proteomes" id="UP000199199"/>
    </source>
</evidence>
<proteinExistence type="predicted"/>
<dbReference type="AlphaFoldDB" id="A0A1I6P369"/>
<dbReference type="Proteomes" id="UP000199199">
    <property type="component" value="Unassembled WGS sequence"/>
</dbReference>